<evidence type="ECO:0000313" key="9">
    <source>
        <dbReference type="Proteomes" id="UP001642464"/>
    </source>
</evidence>
<sequence>MSTLSLPEEEPPVPQAVSSAPTPGSPTSPVPFTEVLDEMQALHQRLLEAHHHELARASTAGSPTDRSGAAPAAPAAVPTSPSLAPSASALSVSHSASKKHVNSKKSVILNLPAAAAENVTHEKSEKSVSIALGPAGDSASPRSVESHVESRVRSVQSGLSEESLSPRSTRVSSRLMKQAREVAVNIEHQVDEDSLHGALRLRDEWAMSEEKLKELKRIQRRMSIGSRRSLKSAVKRQYLVRTEREDVPCYVLCPNSWRRICWDFLTCIFILFEISISPLQLYRMGELLRNTTDLLQWISTSFWLLDIVVSFFSAVYLNETLLYRLRDIAFHYLRSWFFFDVAMLIPDLIVVFLPNFNDGPASVVRIVRFRRLVRLIRFLQLIRLWNVVQSYASLEYRMTFLKTKFGSLIQPVLTVTVIIGLSVHVLGSLWYYVGDVDGGWVLKEGLHEVSIARQYTRSMEWALSKLPPSALRVSVELHTPAERWLGIFGTGMALLCGSIFVSFLTNTMADVARERTRTTKIMQSVRKYCSMHGISYRHTMQMRRYVEHEHRRKEMNSHMPLLEDLPEGMVRELFQEGRTQTLHNHAFFMEIGLADSAMELNLCSHAVSELYLLAGDIIFDTTSKTEGMYLIGAGNSIYFYWSESTKMSARRSRRTETTGSIFQSIMTLGTSGPTNTNQRDRSSTMLMAQTMIQAGEYCAEPALWVKAWRHQGQLQSVVESRALLVSTCELFKVLEHYANSLANTIVYARCFVEELNKTADLCKQVTDLPLTPLDEERRRPHRATSVRSLFSQSKVYPRG</sequence>
<organism evidence="8 9">
    <name type="scientific">Durusdinium trenchii</name>
    <dbReference type="NCBI Taxonomy" id="1381693"/>
    <lineage>
        <taxon>Eukaryota</taxon>
        <taxon>Sar</taxon>
        <taxon>Alveolata</taxon>
        <taxon>Dinophyceae</taxon>
        <taxon>Suessiales</taxon>
        <taxon>Symbiodiniaceae</taxon>
        <taxon>Durusdinium</taxon>
    </lineage>
</organism>
<comment type="caution">
    <text evidence="8">The sequence shown here is derived from an EMBL/GenBank/DDBJ whole genome shotgun (WGS) entry which is preliminary data.</text>
</comment>
<dbReference type="EMBL" id="CAXAMM010002603">
    <property type="protein sequence ID" value="CAK8996819.1"/>
    <property type="molecule type" value="Genomic_DNA"/>
</dbReference>
<dbReference type="InterPro" id="IPR018490">
    <property type="entry name" value="cNMP-bd_dom_sf"/>
</dbReference>
<feature type="transmembrane region" description="Helical" evidence="6">
    <location>
        <begin position="484"/>
        <end position="505"/>
    </location>
</feature>
<proteinExistence type="predicted"/>
<keyword evidence="2 6" id="KW-0812">Transmembrane</keyword>
<dbReference type="Gene3D" id="1.10.287.70">
    <property type="match status" value="1"/>
</dbReference>
<name>A0ABP0I680_9DINO</name>
<dbReference type="Pfam" id="PF00520">
    <property type="entry name" value="Ion_trans"/>
    <property type="match status" value="1"/>
</dbReference>
<comment type="subcellular location">
    <subcellularLocation>
        <location evidence="1">Membrane</location>
        <topology evidence="1">Multi-pass membrane protein</topology>
    </subcellularLocation>
</comment>
<keyword evidence="9" id="KW-1185">Reference proteome</keyword>
<feature type="domain" description="Ion transport" evidence="7">
    <location>
        <begin position="261"/>
        <end position="405"/>
    </location>
</feature>
<reference evidence="8 9" key="1">
    <citation type="submission" date="2024-02" db="EMBL/GenBank/DDBJ databases">
        <authorList>
            <person name="Chen Y."/>
            <person name="Shah S."/>
            <person name="Dougan E. K."/>
            <person name="Thang M."/>
            <person name="Chan C."/>
        </authorList>
    </citation>
    <scope>NUCLEOTIDE SEQUENCE [LARGE SCALE GENOMIC DNA]</scope>
</reference>
<feature type="compositionally biased region" description="Polar residues" evidence="5">
    <location>
        <begin position="156"/>
        <end position="172"/>
    </location>
</feature>
<dbReference type="Proteomes" id="UP001642464">
    <property type="component" value="Unassembled WGS sequence"/>
</dbReference>
<evidence type="ECO:0000256" key="3">
    <source>
        <dbReference type="ARBA" id="ARBA00022989"/>
    </source>
</evidence>
<feature type="transmembrane region" description="Helical" evidence="6">
    <location>
        <begin position="260"/>
        <end position="282"/>
    </location>
</feature>
<feature type="region of interest" description="Disordered" evidence="5">
    <location>
        <begin position="1"/>
        <end position="33"/>
    </location>
</feature>
<keyword evidence="4 6" id="KW-0472">Membrane</keyword>
<feature type="region of interest" description="Disordered" evidence="5">
    <location>
        <begin position="45"/>
        <end position="86"/>
    </location>
</feature>
<accession>A0ABP0I680</accession>
<dbReference type="SUPFAM" id="SSF51206">
    <property type="entry name" value="cAMP-binding domain-like"/>
    <property type="match status" value="1"/>
</dbReference>
<dbReference type="PANTHER" id="PTHR45689:SF5">
    <property type="entry name" value="I[[H]] CHANNEL, ISOFORM E"/>
    <property type="match status" value="1"/>
</dbReference>
<feature type="transmembrane region" description="Helical" evidence="6">
    <location>
        <begin position="408"/>
        <end position="433"/>
    </location>
</feature>
<feature type="transmembrane region" description="Helical" evidence="6">
    <location>
        <begin position="294"/>
        <end position="317"/>
    </location>
</feature>
<dbReference type="InterPro" id="IPR051413">
    <property type="entry name" value="K/Na_HCN_channel"/>
</dbReference>
<evidence type="ECO:0000256" key="1">
    <source>
        <dbReference type="ARBA" id="ARBA00004141"/>
    </source>
</evidence>
<feature type="compositionally biased region" description="Basic and acidic residues" evidence="5">
    <location>
        <begin position="45"/>
        <end position="55"/>
    </location>
</feature>
<dbReference type="InterPro" id="IPR005821">
    <property type="entry name" value="Ion_trans_dom"/>
</dbReference>
<feature type="compositionally biased region" description="Low complexity" evidence="5">
    <location>
        <begin position="69"/>
        <end position="86"/>
    </location>
</feature>
<feature type="region of interest" description="Disordered" evidence="5">
    <location>
        <begin position="118"/>
        <end position="172"/>
    </location>
</feature>
<evidence type="ECO:0000256" key="6">
    <source>
        <dbReference type="SAM" id="Phobius"/>
    </source>
</evidence>
<dbReference type="SUPFAM" id="SSF81324">
    <property type="entry name" value="Voltage-gated potassium channels"/>
    <property type="match status" value="1"/>
</dbReference>
<evidence type="ECO:0000256" key="5">
    <source>
        <dbReference type="SAM" id="MobiDB-lite"/>
    </source>
</evidence>
<protein>
    <submittedName>
        <fullName evidence="8">Potassium/sodium hyperpolarization-activated cyclic nucleotide-gated channel 4 (Hyperpolarization-activated cation channel 4) (HAC-4)</fullName>
    </submittedName>
</protein>
<evidence type="ECO:0000256" key="4">
    <source>
        <dbReference type="ARBA" id="ARBA00023136"/>
    </source>
</evidence>
<evidence type="ECO:0000256" key="2">
    <source>
        <dbReference type="ARBA" id="ARBA00022692"/>
    </source>
</evidence>
<evidence type="ECO:0000313" key="8">
    <source>
        <dbReference type="EMBL" id="CAK8996819.1"/>
    </source>
</evidence>
<feature type="transmembrane region" description="Helical" evidence="6">
    <location>
        <begin position="337"/>
        <end position="356"/>
    </location>
</feature>
<evidence type="ECO:0000259" key="7">
    <source>
        <dbReference type="Pfam" id="PF00520"/>
    </source>
</evidence>
<dbReference type="PANTHER" id="PTHR45689">
    <property type="entry name" value="I[[H]] CHANNEL, ISOFORM E"/>
    <property type="match status" value="1"/>
</dbReference>
<gene>
    <name evidence="8" type="ORF">SCF082_LOCUS4945</name>
</gene>
<keyword evidence="3 6" id="KW-1133">Transmembrane helix</keyword>